<name>A0A176WAB9_MARPO</name>
<gene>
    <name evidence="1" type="ORF">AXG93_146s1440</name>
</gene>
<protein>
    <submittedName>
        <fullName evidence="1">Uncharacterized protein</fullName>
    </submittedName>
</protein>
<sequence>MKVAFGICVCQVVQQWTSIQLHGFCLYTAFSNTVSTRFTSWAGTDDMEALVICSTVTIIGLCVVHLCQLDYELALPSAIIQTSSCVRWSRPEHWVPVPMPKGFSSVSCCACLLWRISIGIFNAHAAFHAHVDFQNGEADLHVPKLSPRSTVSPIFKVANVESASGDGGSEVFTFAAPARRKLWKRNYRDPRGRNNGISGIFDFQLSKFRKELRRARRAGFYGAIRIEIGGWERQLHHYPGRNGFRPEGQFEPRRDQNLRWRIEACTLSIIAKKFGAVAAQQNQSSDEEPEFVFIGCYVNVERSVDLG</sequence>
<keyword evidence="2" id="KW-1185">Reference proteome</keyword>
<evidence type="ECO:0000313" key="2">
    <source>
        <dbReference type="Proteomes" id="UP000077202"/>
    </source>
</evidence>
<comment type="caution">
    <text evidence="1">The sequence shown here is derived from an EMBL/GenBank/DDBJ whole genome shotgun (WGS) entry which is preliminary data.</text>
</comment>
<accession>A0A176WAB9</accession>
<proteinExistence type="predicted"/>
<dbReference type="AlphaFoldDB" id="A0A176WAB9"/>
<organism evidence="1 2">
    <name type="scientific">Marchantia polymorpha subsp. ruderalis</name>
    <dbReference type="NCBI Taxonomy" id="1480154"/>
    <lineage>
        <taxon>Eukaryota</taxon>
        <taxon>Viridiplantae</taxon>
        <taxon>Streptophyta</taxon>
        <taxon>Embryophyta</taxon>
        <taxon>Marchantiophyta</taxon>
        <taxon>Marchantiopsida</taxon>
        <taxon>Marchantiidae</taxon>
        <taxon>Marchantiales</taxon>
        <taxon>Marchantiaceae</taxon>
        <taxon>Marchantia</taxon>
    </lineage>
</organism>
<reference evidence="1" key="1">
    <citation type="submission" date="2016-03" db="EMBL/GenBank/DDBJ databases">
        <title>Mechanisms controlling the formation of the plant cell surface in tip-growing cells are functionally conserved among land plants.</title>
        <authorList>
            <person name="Honkanen S."/>
            <person name="Jones V.A."/>
            <person name="Morieri G."/>
            <person name="Champion C."/>
            <person name="Hetherington A.J."/>
            <person name="Kelly S."/>
            <person name="Saint-Marcoux D."/>
            <person name="Proust H."/>
            <person name="Prescott H."/>
            <person name="Dolan L."/>
        </authorList>
    </citation>
    <scope>NUCLEOTIDE SEQUENCE [LARGE SCALE GENOMIC DNA]</scope>
    <source>
        <tissue evidence="1">Whole gametophyte</tissue>
    </source>
</reference>
<evidence type="ECO:0000313" key="1">
    <source>
        <dbReference type="EMBL" id="OAE29066.1"/>
    </source>
</evidence>
<dbReference type="Proteomes" id="UP000077202">
    <property type="component" value="Unassembled WGS sequence"/>
</dbReference>
<dbReference type="EMBL" id="LVLJ01001546">
    <property type="protein sequence ID" value="OAE29066.1"/>
    <property type="molecule type" value="Genomic_DNA"/>
</dbReference>